<dbReference type="EMBL" id="ML978713">
    <property type="protein sequence ID" value="KAF2090388.1"/>
    <property type="molecule type" value="Genomic_DNA"/>
</dbReference>
<gene>
    <name evidence="1" type="ORF">K490DRAFT_63268</name>
</gene>
<protein>
    <submittedName>
        <fullName evidence="1">Uncharacterized protein</fullName>
    </submittedName>
</protein>
<evidence type="ECO:0000313" key="1">
    <source>
        <dbReference type="EMBL" id="KAF2090388.1"/>
    </source>
</evidence>
<organism evidence="1 2">
    <name type="scientific">Saccharata proteae CBS 121410</name>
    <dbReference type="NCBI Taxonomy" id="1314787"/>
    <lineage>
        <taxon>Eukaryota</taxon>
        <taxon>Fungi</taxon>
        <taxon>Dikarya</taxon>
        <taxon>Ascomycota</taxon>
        <taxon>Pezizomycotina</taxon>
        <taxon>Dothideomycetes</taxon>
        <taxon>Dothideomycetes incertae sedis</taxon>
        <taxon>Botryosphaeriales</taxon>
        <taxon>Saccharataceae</taxon>
        <taxon>Saccharata</taxon>
    </lineage>
</organism>
<reference evidence="1" key="1">
    <citation type="journal article" date="2020" name="Stud. Mycol.">
        <title>101 Dothideomycetes genomes: a test case for predicting lifestyles and emergence of pathogens.</title>
        <authorList>
            <person name="Haridas S."/>
            <person name="Albert R."/>
            <person name="Binder M."/>
            <person name="Bloem J."/>
            <person name="Labutti K."/>
            <person name="Salamov A."/>
            <person name="Andreopoulos B."/>
            <person name="Baker S."/>
            <person name="Barry K."/>
            <person name="Bills G."/>
            <person name="Bluhm B."/>
            <person name="Cannon C."/>
            <person name="Castanera R."/>
            <person name="Culley D."/>
            <person name="Daum C."/>
            <person name="Ezra D."/>
            <person name="Gonzalez J."/>
            <person name="Henrissat B."/>
            <person name="Kuo A."/>
            <person name="Liang C."/>
            <person name="Lipzen A."/>
            <person name="Lutzoni F."/>
            <person name="Magnuson J."/>
            <person name="Mondo S."/>
            <person name="Nolan M."/>
            <person name="Ohm R."/>
            <person name="Pangilinan J."/>
            <person name="Park H.-J."/>
            <person name="Ramirez L."/>
            <person name="Alfaro M."/>
            <person name="Sun H."/>
            <person name="Tritt A."/>
            <person name="Yoshinaga Y."/>
            <person name="Zwiers L.-H."/>
            <person name="Turgeon B."/>
            <person name="Goodwin S."/>
            <person name="Spatafora J."/>
            <person name="Crous P."/>
            <person name="Grigoriev I."/>
        </authorList>
    </citation>
    <scope>NUCLEOTIDE SEQUENCE</scope>
    <source>
        <strain evidence="1">CBS 121410</strain>
    </source>
</reference>
<accession>A0A9P4LYJ2</accession>
<keyword evidence="2" id="KW-1185">Reference proteome</keyword>
<dbReference type="Proteomes" id="UP000799776">
    <property type="component" value="Unassembled WGS sequence"/>
</dbReference>
<evidence type="ECO:0000313" key="2">
    <source>
        <dbReference type="Proteomes" id="UP000799776"/>
    </source>
</evidence>
<proteinExistence type="predicted"/>
<comment type="caution">
    <text evidence="1">The sequence shown here is derived from an EMBL/GenBank/DDBJ whole genome shotgun (WGS) entry which is preliminary data.</text>
</comment>
<dbReference type="AlphaFoldDB" id="A0A9P4LYJ2"/>
<name>A0A9P4LYJ2_9PEZI</name>
<sequence>MFVFALLGLASALPNPEVLKKRQMAKLIREWDKCQDSLKGSGVSFHTPQDDSILLEKVPGPCMTLAMKEIKAIMG</sequence>